<gene>
    <name evidence="1" type="ORF">L8U61_07625</name>
</gene>
<sequence>MTETQDFNEFDGQHFEVLEVRKDTDGTPLPQYGLTEALGALVVESDIAPAVRDALNQGGAKIAEATFVSQFGTYYGFRAFNLYEETPEAPVFRTRTTPSNPDLWMDQLYTPQFAEWLKTNFDTRGLRINRVERDPYFYRPDRA</sequence>
<dbReference type="Proteomes" id="UP001146453">
    <property type="component" value="Unassembled WGS sequence"/>
</dbReference>
<dbReference type="EMBL" id="JAKMUR010000013">
    <property type="protein sequence ID" value="MCZ9292003.1"/>
    <property type="molecule type" value="Genomic_DNA"/>
</dbReference>
<comment type="caution">
    <text evidence="1">The sequence shown here is derived from an EMBL/GenBank/DDBJ whole genome shotgun (WGS) entry which is preliminary data.</text>
</comment>
<evidence type="ECO:0008006" key="3">
    <source>
        <dbReference type="Google" id="ProtNLM"/>
    </source>
</evidence>
<proteinExistence type="predicted"/>
<evidence type="ECO:0000313" key="1">
    <source>
        <dbReference type="EMBL" id="MCZ9292003.1"/>
    </source>
</evidence>
<name>A0ABT4R9G4_9CORY</name>
<accession>A0ABT4R9G4</accession>
<reference evidence="1" key="1">
    <citation type="submission" date="2022-02" db="EMBL/GenBank/DDBJ databases">
        <title>Corynebacterium sp. from urogenital microbiome.</title>
        <authorList>
            <person name="Cappelli E.A."/>
            <person name="Ribeiro T.G."/>
            <person name="Peixe L."/>
        </authorList>
    </citation>
    <scope>NUCLEOTIDE SEQUENCE</scope>
    <source>
        <strain evidence="1">C8Ua_144</strain>
    </source>
</reference>
<keyword evidence="2" id="KW-1185">Reference proteome</keyword>
<protein>
    <recommendedName>
        <fullName evidence="3">NUDIX hydrolase</fullName>
    </recommendedName>
</protein>
<dbReference type="RefSeq" id="WP_269952412.1">
    <property type="nucleotide sequence ID" value="NZ_JAKMUR010000013.1"/>
</dbReference>
<organism evidence="1 2">
    <name type="scientific">Corynebacterium lehmanniae</name>
    <dbReference type="NCBI Taxonomy" id="2913497"/>
    <lineage>
        <taxon>Bacteria</taxon>
        <taxon>Bacillati</taxon>
        <taxon>Actinomycetota</taxon>
        <taxon>Actinomycetes</taxon>
        <taxon>Mycobacteriales</taxon>
        <taxon>Corynebacteriaceae</taxon>
        <taxon>Corynebacterium</taxon>
    </lineage>
</organism>
<evidence type="ECO:0000313" key="2">
    <source>
        <dbReference type="Proteomes" id="UP001146453"/>
    </source>
</evidence>